<evidence type="ECO:0000313" key="4">
    <source>
        <dbReference type="Proteomes" id="UP001365846"/>
    </source>
</evidence>
<keyword evidence="1" id="KW-0238">DNA-binding</keyword>
<dbReference type="Proteomes" id="UP001365846">
    <property type="component" value="Unassembled WGS sequence"/>
</dbReference>
<sequence>MTALVRSASLTGFTEVATSCGLDPYALATEVGLPRRGLDEPDLMIPTQSVGQLLELAAARGREPAFGLRMAESRRLSNLGPLALLVRDERTLRDALEVLVTHIHMHNEALSVRVEQVGNLVSIRVEMGVGPGAFRQSSELVIGVTFRVLSVFMGAGWQPRLVCFTHRAPADLRVHRRLFGRAVEFGHEFDGIVCNASDLDVPNPGADPVMVRYARRLLEQSSGKRPRDSARVRELVVVLMPRGHCRVEVVAQHMGMDRRTLARRLAAEGTTFSAVVDNVRRDLLGGYLKDGARPLAEVSDLLGFSAPSAFSRWHRNQFGIAARSRVNQP</sequence>
<proteinExistence type="predicted"/>
<dbReference type="PANTHER" id="PTHR47894">
    <property type="entry name" value="HTH-TYPE TRANSCRIPTIONAL REGULATOR GADX"/>
    <property type="match status" value="1"/>
</dbReference>
<dbReference type="Pfam" id="PF12625">
    <property type="entry name" value="Arabinose_bd"/>
    <property type="match status" value="1"/>
</dbReference>
<dbReference type="EMBL" id="JBBKZU010000002">
    <property type="protein sequence ID" value="MEJ8810598.1"/>
    <property type="molecule type" value="Genomic_DNA"/>
</dbReference>
<name>A0ABU8VAM6_9BURK</name>
<keyword evidence="4" id="KW-1185">Reference proteome</keyword>
<dbReference type="SMART" id="SM00342">
    <property type="entry name" value="HTH_ARAC"/>
    <property type="match status" value="1"/>
</dbReference>
<evidence type="ECO:0000256" key="1">
    <source>
        <dbReference type="ARBA" id="ARBA00023125"/>
    </source>
</evidence>
<feature type="domain" description="HTH araC/xylS-type" evidence="2">
    <location>
        <begin position="230"/>
        <end position="328"/>
    </location>
</feature>
<organism evidence="3 4">
    <name type="scientific">Variovorax ureilyticus</name>
    <dbReference type="NCBI Taxonomy" id="1836198"/>
    <lineage>
        <taxon>Bacteria</taxon>
        <taxon>Pseudomonadati</taxon>
        <taxon>Pseudomonadota</taxon>
        <taxon>Betaproteobacteria</taxon>
        <taxon>Burkholderiales</taxon>
        <taxon>Comamonadaceae</taxon>
        <taxon>Variovorax</taxon>
    </lineage>
</organism>
<accession>A0ABU8VAM6</accession>
<protein>
    <submittedName>
        <fullName evidence="3">AraC family transcriptional regulator ligand-binding domain-containing protein</fullName>
    </submittedName>
</protein>
<reference evidence="3 4" key="1">
    <citation type="submission" date="2024-03" db="EMBL/GenBank/DDBJ databases">
        <title>Novel species of the genus Variovorax.</title>
        <authorList>
            <person name="Liu Q."/>
            <person name="Xin Y.-H."/>
        </authorList>
    </citation>
    <scope>NUCLEOTIDE SEQUENCE [LARGE SCALE GENOMIC DNA]</scope>
    <source>
        <strain evidence="3 4">KACC 18899</strain>
    </source>
</reference>
<dbReference type="PROSITE" id="PS01124">
    <property type="entry name" value="HTH_ARAC_FAMILY_2"/>
    <property type="match status" value="1"/>
</dbReference>
<dbReference type="InterPro" id="IPR018060">
    <property type="entry name" value="HTH_AraC"/>
</dbReference>
<dbReference type="InterPro" id="IPR032687">
    <property type="entry name" value="AraC-type_N"/>
</dbReference>
<dbReference type="Pfam" id="PF12833">
    <property type="entry name" value="HTH_18"/>
    <property type="match status" value="1"/>
</dbReference>
<evidence type="ECO:0000313" key="3">
    <source>
        <dbReference type="EMBL" id="MEJ8810598.1"/>
    </source>
</evidence>
<comment type="caution">
    <text evidence="3">The sequence shown here is derived from an EMBL/GenBank/DDBJ whole genome shotgun (WGS) entry which is preliminary data.</text>
</comment>
<dbReference type="Gene3D" id="1.10.10.60">
    <property type="entry name" value="Homeodomain-like"/>
    <property type="match status" value="1"/>
</dbReference>
<gene>
    <name evidence="3" type="ORF">WKW77_05925</name>
</gene>
<dbReference type="PANTHER" id="PTHR47894:SF4">
    <property type="entry name" value="HTH-TYPE TRANSCRIPTIONAL REGULATOR GADX"/>
    <property type="match status" value="1"/>
</dbReference>
<dbReference type="RefSeq" id="WP_340355912.1">
    <property type="nucleotide sequence ID" value="NZ_JBBKZU010000002.1"/>
</dbReference>
<evidence type="ECO:0000259" key="2">
    <source>
        <dbReference type="PROSITE" id="PS01124"/>
    </source>
</evidence>